<evidence type="ECO:0000313" key="1">
    <source>
        <dbReference type="EMBL" id="CAF1525208.1"/>
    </source>
</evidence>
<reference evidence="1" key="1">
    <citation type="submission" date="2021-02" db="EMBL/GenBank/DDBJ databases">
        <authorList>
            <person name="Nowell W R."/>
        </authorList>
    </citation>
    <scope>NUCLEOTIDE SEQUENCE</scope>
</reference>
<dbReference type="EMBL" id="CAJNOW010007899">
    <property type="protein sequence ID" value="CAF1525208.1"/>
    <property type="molecule type" value="Genomic_DNA"/>
</dbReference>
<gene>
    <name evidence="1" type="ORF">KQP761_LOCUS15938</name>
</gene>
<comment type="caution">
    <text evidence="1">The sequence shown here is derived from an EMBL/GenBank/DDBJ whole genome shotgun (WGS) entry which is preliminary data.</text>
</comment>
<dbReference type="OrthoDB" id="10023989at2759"/>
<dbReference type="AlphaFoldDB" id="A0A815V2X1"/>
<protein>
    <submittedName>
        <fullName evidence="1">Uncharacterized protein</fullName>
    </submittedName>
</protein>
<organism evidence="1 2">
    <name type="scientific">Rotaria magnacalcarata</name>
    <dbReference type="NCBI Taxonomy" id="392030"/>
    <lineage>
        <taxon>Eukaryota</taxon>
        <taxon>Metazoa</taxon>
        <taxon>Spiralia</taxon>
        <taxon>Gnathifera</taxon>
        <taxon>Rotifera</taxon>
        <taxon>Eurotatoria</taxon>
        <taxon>Bdelloidea</taxon>
        <taxon>Philodinida</taxon>
        <taxon>Philodinidae</taxon>
        <taxon>Rotaria</taxon>
    </lineage>
</organism>
<sequence>MSSNARTELIKQLVNDRYNSKHNTKDIVTVTNIIAMNKDFINRVLLLSDFTEKSVIVYMNHVKIDVLNYMTLFPFTDVCVICNEVLTAYRSKSIHVIDCFKIIRAVAITAKLFFDYTCQLLNYQCPFKAFSRPLIDRYDYEQQNSGVVLQPIQLAKLFECHWILYQIVLFEFMLGKTQTVSLPVSLNRCEINRYFENYSGWWYHLFTTFWSLHNSIANIQCDPLNCSRCIIVDGYQKSRRIKRDQEYLHDHKAECTNYRDDSEEIRKNRTYGTLASYHPCGVAIGYTEAVKAEGMCSITRHLLRMIIHGCRTL</sequence>
<name>A0A815V2X1_9BILA</name>
<dbReference type="Proteomes" id="UP000663834">
    <property type="component" value="Unassembled WGS sequence"/>
</dbReference>
<proteinExistence type="predicted"/>
<accession>A0A815V2X1</accession>
<evidence type="ECO:0000313" key="2">
    <source>
        <dbReference type="Proteomes" id="UP000663834"/>
    </source>
</evidence>